<reference evidence="9" key="1">
    <citation type="submission" date="2018-06" db="EMBL/GenBank/DDBJ databases">
        <authorList>
            <person name="Zhirakovskaya E."/>
        </authorList>
    </citation>
    <scope>NUCLEOTIDE SEQUENCE</scope>
</reference>
<dbReference type="SUPFAM" id="SSF58104">
    <property type="entry name" value="Methyl-accepting chemotaxis protein (MCP) signaling domain"/>
    <property type="match status" value="1"/>
</dbReference>
<evidence type="ECO:0000256" key="4">
    <source>
        <dbReference type="ARBA" id="ARBA00023136"/>
    </source>
</evidence>
<dbReference type="PROSITE" id="PS50111">
    <property type="entry name" value="CHEMOTAXIS_TRANSDUC_2"/>
    <property type="match status" value="1"/>
</dbReference>
<protein>
    <submittedName>
        <fullName evidence="9">PUTATIVE MCP-DOMAIN SIGNAL TRANSDUCTION PROTEIN</fullName>
    </submittedName>
</protein>
<dbReference type="Gene3D" id="1.10.287.950">
    <property type="entry name" value="Methyl-accepting chemotaxis protein"/>
    <property type="match status" value="1"/>
</dbReference>
<dbReference type="GO" id="GO:0007165">
    <property type="term" value="P:signal transduction"/>
    <property type="evidence" value="ECO:0007669"/>
    <property type="project" value="UniProtKB-KW"/>
</dbReference>
<dbReference type="PANTHER" id="PTHR32089">
    <property type="entry name" value="METHYL-ACCEPTING CHEMOTAXIS PROTEIN MCPB"/>
    <property type="match status" value="1"/>
</dbReference>
<keyword evidence="4 7" id="KW-0472">Membrane</keyword>
<feature type="transmembrane region" description="Helical" evidence="7">
    <location>
        <begin position="21"/>
        <end position="40"/>
    </location>
</feature>
<evidence type="ECO:0000313" key="9">
    <source>
        <dbReference type="EMBL" id="VAW98981.1"/>
    </source>
</evidence>
<evidence type="ECO:0000256" key="1">
    <source>
        <dbReference type="ARBA" id="ARBA00004141"/>
    </source>
</evidence>
<dbReference type="Pfam" id="PF00015">
    <property type="entry name" value="MCPsignal"/>
    <property type="match status" value="1"/>
</dbReference>
<accession>A0A3B1A4I1</accession>
<dbReference type="AlphaFoldDB" id="A0A3B1A4I1"/>
<evidence type="ECO:0000256" key="6">
    <source>
        <dbReference type="SAM" id="MobiDB-lite"/>
    </source>
</evidence>
<comment type="subcellular location">
    <subcellularLocation>
        <location evidence="1">Membrane</location>
        <topology evidence="1">Multi-pass membrane protein</topology>
    </subcellularLocation>
</comment>
<proteinExistence type="predicted"/>
<dbReference type="EMBL" id="UOFU01000156">
    <property type="protein sequence ID" value="VAW98981.1"/>
    <property type="molecule type" value="Genomic_DNA"/>
</dbReference>
<gene>
    <name evidence="9" type="ORF">MNBD_GAMMA20-768</name>
</gene>
<dbReference type="PANTHER" id="PTHR32089:SF119">
    <property type="entry name" value="METHYL-ACCEPTING CHEMOTAXIS PROTEIN CTPL"/>
    <property type="match status" value="1"/>
</dbReference>
<dbReference type="InterPro" id="IPR004089">
    <property type="entry name" value="MCPsignal_dom"/>
</dbReference>
<sequence length="435" mass="47898">MRTGSLLVETFERRACLKHRHLDVLLVVLLGVALVLPPLSMLEGRLAWGLAGWGLLLALGVGGYLVFMHRVVRRNLRGVVSQLLAGDRIHTAQRYTDSKLLAMELNPLLSTCDEQITEIASSASRLLPISRELADSFMLIKQKSEMQNQYGNQVAESVTELEGLRQAVHCQNQDIGTAVDEAVEGAAQSKESVSRTEQSMRKLAESTDRAANQIDVLANVNKEIVGITQAITEVAEATNLLALNAAIEAARAGEHGRGFAVVADEVRRLSAQTQEATTQIRSLSDSISNESTRTVTQIRQTHDDSLTTLDQMSQTSTEIERILLAVQKIKNLSDEMMEAMVHQEQVSNIAHGYVQSLVDLNSSVVSANQTQAVSETDLQKLGMFLRKKIERFETSKDGWDESLRSREGRHPERQPEGDRVTDSSATADSGKVELF</sequence>
<feature type="domain" description="Methyl-accepting transducer" evidence="8">
    <location>
        <begin position="122"/>
        <end position="358"/>
    </location>
</feature>
<feature type="region of interest" description="Disordered" evidence="6">
    <location>
        <begin position="396"/>
        <end position="435"/>
    </location>
</feature>
<keyword evidence="5" id="KW-0807">Transducer</keyword>
<keyword evidence="2 7" id="KW-0812">Transmembrane</keyword>
<name>A0A3B1A4I1_9ZZZZ</name>
<keyword evidence="3 7" id="KW-1133">Transmembrane helix</keyword>
<evidence type="ECO:0000256" key="3">
    <source>
        <dbReference type="ARBA" id="ARBA00022989"/>
    </source>
</evidence>
<dbReference type="SMART" id="SM00283">
    <property type="entry name" value="MA"/>
    <property type="match status" value="1"/>
</dbReference>
<evidence type="ECO:0000256" key="7">
    <source>
        <dbReference type="SAM" id="Phobius"/>
    </source>
</evidence>
<evidence type="ECO:0000256" key="2">
    <source>
        <dbReference type="ARBA" id="ARBA00022692"/>
    </source>
</evidence>
<evidence type="ECO:0000259" key="8">
    <source>
        <dbReference type="PROSITE" id="PS50111"/>
    </source>
</evidence>
<feature type="transmembrane region" description="Helical" evidence="7">
    <location>
        <begin position="46"/>
        <end position="67"/>
    </location>
</feature>
<evidence type="ECO:0000256" key="5">
    <source>
        <dbReference type="ARBA" id="ARBA00023224"/>
    </source>
</evidence>
<feature type="compositionally biased region" description="Basic and acidic residues" evidence="6">
    <location>
        <begin position="396"/>
        <end position="421"/>
    </location>
</feature>
<organism evidence="9">
    <name type="scientific">hydrothermal vent metagenome</name>
    <dbReference type="NCBI Taxonomy" id="652676"/>
    <lineage>
        <taxon>unclassified sequences</taxon>
        <taxon>metagenomes</taxon>
        <taxon>ecological metagenomes</taxon>
    </lineage>
</organism>
<dbReference type="GO" id="GO:0016020">
    <property type="term" value="C:membrane"/>
    <property type="evidence" value="ECO:0007669"/>
    <property type="project" value="UniProtKB-SubCell"/>
</dbReference>